<feature type="transmembrane region" description="Helical" evidence="10">
    <location>
        <begin position="511"/>
        <end position="534"/>
    </location>
</feature>
<feature type="compositionally biased region" description="Gly residues" evidence="9">
    <location>
        <begin position="108"/>
        <end position="120"/>
    </location>
</feature>
<dbReference type="SMART" id="SM00184">
    <property type="entry name" value="RING"/>
    <property type="match status" value="1"/>
</dbReference>
<protein>
    <recommendedName>
        <fullName evidence="2">RBR-type E3 ubiquitin transferase</fullName>
        <ecNumber evidence="2">2.3.2.31</ecNumber>
    </recommendedName>
</protein>
<dbReference type="FunFam" id="1.20.120.1750:FF:000001">
    <property type="entry name" value="RBR-type E3 ubiquitin transferase"/>
    <property type="match status" value="1"/>
</dbReference>
<keyword evidence="10" id="KW-0472">Membrane</keyword>
<keyword evidence="4" id="KW-0479">Metal-binding</keyword>
<dbReference type="InterPro" id="IPR001841">
    <property type="entry name" value="Znf_RING"/>
</dbReference>
<dbReference type="InterPro" id="IPR031127">
    <property type="entry name" value="E3_UB_ligase_RBR"/>
</dbReference>
<comment type="catalytic activity">
    <reaction evidence="1">
        <text>[E2 ubiquitin-conjugating enzyme]-S-ubiquitinyl-L-cysteine + [acceptor protein]-L-lysine = [E2 ubiquitin-conjugating enzyme]-L-cysteine + [acceptor protein]-N(6)-ubiquitinyl-L-lysine.</text>
        <dbReference type="EC" id="2.3.2.31"/>
    </reaction>
</comment>
<dbReference type="SMART" id="SM00647">
    <property type="entry name" value="IBR"/>
    <property type="match status" value="2"/>
</dbReference>
<proteinExistence type="predicted"/>
<dbReference type="Gene3D" id="1.20.120.1750">
    <property type="match status" value="1"/>
</dbReference>
<sequence>MRGTSRNTFNLNFPLRRLLLQGARAARGSPPLGQRLCDAEKGGGNGGLGGSSNGGGKHDKTGPSGSNKHNSDASSQHSANSPGNVDRGTSNSKLTPNNHKSSHSLVSKGGGSSTAGGGGSSASASAGKCPEECPLCYDVLPSGDEYYPLLNCRHYACRACLENYLMIQISESRTDISCPQCSDSMHPTDIQALLKAFPAAITKYEDFMVRRVLLSDPDSRWCPGPDCTYAVIATGCASCPRICCQRPGCDVQFCYHCKAEWHPDQTCDAARASRQSPTRVPSGSIRKSSQHKDEIKPCPRCQVLIVKMDDGSCNHMVCAICGSEFCWLCMKEISDLHYLSPSGCTFWGKKPWSRKKKLLWQLGTLVGAPLGIALVAGIAVPAMIIGIPVWVGRKIHTRYKSAGKHKRNFAVLGGVTASVELCLGHEEPTERILWKQLYHNIQILPHVVLFAPLELLKNAGGYVPKPYDIKNKHRPRLTDDFACRRLEETAGGPPKEQTAARVDENIPPDEVIVSPVLAGLAVAIGVPILLFYVYGVVPVSLCRAGCGEGTKFEYDEEEDNGSRNHDATSVDAVSRIGATSIGEVSLSVASGSHLGVSSQHSAYGVANPSTTALAGSITGHRLEVQADVSTSETASAVTCVSEKSGNTLNDTASTKALAGSILSYKQQTESSAFSEDGTSERVRFDNTVCYVIDGKKDSCDIWYTVPLDQDTAADKASLGSGRSFRSSERSFRDDFDSTSVSSAHKRINFGKLIPKLSSAQHRNLSVDSATGSYNIPENVSLEQELEQEVEGDTQPMQAERSSTAQPLHGSQVLPSVGSSSLQTISQNPSPQLMVRHEHAASSSVAVAIGTGSNTSSNEAINRAILIDKPTLAAYAAGTGQTEAAQNKKNESTPSAACLARASSIDDSSQEHQPGEGAAASPKSRTHILRNLFFSLPSPAEQPQSGVTTAECDQAKDALLPSTKTLSSPLSSTSSSSQSIPASTTTTSTTMEMGGSPSARLASESP</sequence>
<evidence type="ECO:0000256" key="4">
    <source>
        <dbReference type="ARBA" id="ARBA00022723"/>
    </source>
</evidence>
<dbReference type="GO" id="GO:0008270">
    <property type="term" value="F:zinc ion binding"/>
    <property type="evidence" value="ECO:0007669"/>
    <property type="project" value="UniProtKB-KW"/>
</dbReference>
<keyword evidence="10" id="KW-0812">Transmembrane</keyword>
<dbReference type="VEuPathDB" id="VectorBase:AATE008863"/>
<feature type="region of interest" description="Disordered" evidence="9">
    <location>
        <begin position="880"/>
        <end position="923"/>
    </location>
</feature>
<feature type="region of interest" description="Disordered" evidence="9">
    <location>
        <begin position="714"/>
        <end position="737"/>
    </location>
</feature>
<keyword evidence="3" id="KW-0808">Transferase</keyword>
<evidence type="ECO:0000256" key="3">
    <source>
        <dbReference type="ARBA" id="ARBA00022679"/>
    </source>
</evidence>
<reference evidence="11" key="1">
    <citation type="submission" date="2022-08" db="UniProtKB">
        <authorList>
            <consortium name="EnsemblMetazoa"/>
        </authorList>
    </citation>
    <scope>IDENTIFICATION</scope>
    <source>
        <strain evidence="11">EBRO</strain>
    </source>
</reference>
<dbReference type="PROSITE" id="PS50089">
    <property type="entry name" value="ZF_RING_2"/>
    <property type="match status" value="1"/>
</dbReference>
<organism evidence="11">
    <name type="scientific">Anopheles atroparvus</name>
    <name type="common">European mosquito</name>
    <dbReference type="NCBI Taxonomy" id="41427"/>
    <lineage>
        <taxon>Eukaryota</taxon>
        <taxon>Metazoa</taxon>
        <taxon>Ecdysozoa</taxon>
        <taxon>Arthropoda</taxon>
        <taxon>Hexapoda</taxon>
        <taxon>Insecta</taxon>
        <taxon>Pterygota</taxon>
        <taxon>Neoptera</taxon>
        <taxon>Endopterygota</taxon>
        <taxon>Diptera</taxon>
        <taxon>Nematocera</taxon>
        <taxon>Culicoidea</taxon>
        <taxon>Culicidae</taxon>
        <taxon>Anophelinae</taxon>
        <taxon>Anopheles</taxon>
    </lineage>
</organism>
<feature type="region of interest" description="Disordered" evidence="9">
    <location>
        <begin position="26"/>
        <end position="128"/>
    </location>
</feature>
<feature type="region of interest" description="Disordered" evidence="9">
    <location>
        <begin position="936"/>
        <end position="1005"/>
    </location>
</feature>
<evidence type="ECO:0000256" key="9">
    <source>
        <dbReference type="SAM" id="MobiDB-lite"/>
    </source>
</evidence>
<keyword evidence="10" id="KW-1133">Transmembrane helix</keyword>
<dbReference type="EnsemblMetazoa" id="AATE008863-RA">
    <property type="protein sequence ID" value="AATE008863-PA.1"/>
    <property type="gene ID" value="AATE008863"/>
</dbReference>
<dbReference type="EC" id="2.3.2.31" evidence="2"/>
<keyword evidence="5" id="KW-0677">Repeat</keyword>
<evidence type="ECO:0000256" key="8">
    <source>
        <dbReference type="ARBA" id="ARBA00022833"/>
    </source>
</evidence>
<dbReference type="AlphaFoldDB" id="A0A182J085"/>
<feature type="compositionally biased region" description="Polar residues" evidence="9">
    <location>
        <begin position="63"/>
        <end position="105"/>
    </location>
</feature>
<name>A0A182J085_ANOAO</name>
<evidence type="ECO:0000256" key="7">
    <source>
        <dbReference type="ARBA" id="ARBA00022786"/>
    </source>
</evidence>
<evidence type="ECO:0000256" key="6">
    <source>
        <dbReference type="ARBA" id="ARBA00022771"/>
    </source>
</evidence>
<dbReference type="FunFam" id="3.30.40.10:FF:000856">
    <property type="entry name" value="RBR-type E3 ubiquitin transferase"/>
    <property type="match status" value="1"/>
</dbReference>
<evidence type="ECO:0000313" key="11">
    <source>
        <dbReference type="EnsemblMetazoa" id="AATE008863-PA.1"/>
    </source>
</evidence>
<dbReference type="InterPro" id="IPR013083">
    <property type="entry name" value="Znf_RING/FYVE/PHD"/>
</dbReference>
<feature type="transmembrane region" description="Helical" evidence="10">
    <location>
        <begin position="358"/>
        <end position="391"/>
    </location>
</feature>
<evidence type="ECO:0000256" key="10">
    <source>
        <dbReference type="SAM" id="Phobius"/>
    </source>
</evidence>
<evidence type="ECO:0000256" key="5">
    <source>
        <dbReference type="ARBA" id="ARBA00022737"/>
    </source>
</evidence>
<keyword evidence="7" id="KW-0833">Ubl conjugation pathway</keyword>
<feature type="compositionally biased region" description="Gly residues" evidence="9">
    <location>
        <begin position="42"/>
        <end position="55"/>
    </location>
</feature>
<dbReference type="SUPFAM" id="SSF57850">
    <property type="entry name" value="RING/U-box"/>
    <property type="match status" value="3"/>
</dbReference>
<keyword evidence="6" id="KW-0863">Zinc-finger</keyword>
<dbReference type="Pfam" id="PF22191">
    <property type="entry name" value="IBR_1"/>
    <property type="match status" value="1"/>
</dbReference>
<feature type="compositionally biased region" description="Polar residues" evidence="9">
    <location>
        <begin position="794"/>
        <end position="805"/>
    </location>
</feature>
<keyword evidence="8" id="KW-0862">Zinc</keyword>
<feature type="compositionally biased region" description="Low complexity" evidence="9">
    <location>
        <begin position="958"/>
        <end position="989"/>
    </location>
</feature>
<dbReference type="GO" id="GO:0061630">
    <property type="term" value="F:ubiquitin protein ligase activity"/>
    <property type="evidence" value="ECO:0007669"/>
    <property type="project" value="UniProtKB-EC"/>
</dbReference>
<dbReference type="PANTHER" id="PTHR11685">
    <property type="entry name" value="RBR FAMILY RING FINGER AND IBR DOMAIN-CONTAINING"/>
    <property type="match status" value="1"/>
</dbReference>
<feature type="compositionally biased region" description="Basic and acidic residues" evidence="9">
    <location>
        <begin position="725"/>
        <end position="735"/>
    </location>
</feature>
<dbReference type="InterPro" id="IPR044066">
    <property type="entry name" value="TRIAD_supradom"/>
</dbReference>
<dbReference type="CDD" id="cd20338">
    <property type="entry name" value="BRcat_RBR_RNF19"/>
    <property type="match status" value="1"/>
</dbReference>
<dbReference type="CDD" id="cd20355">
    <property type="entry name" value="Rcat_RBR_RNF19"/>
    <property type="match status" value="1"/>
</dbReference>
<dbReference type="InterPro" id="IPR002867">
    <property type="entry name" value="IBR_dom"/>
</dbReference>
<evidence type="ECO:0000256" key="1">
    <source>
        <dbReference type="ARBA" id="ARBA00001798"/>
    </source>
</evidence>
<dbReference type="PROSITE" id="PS51873">
    <property type="entry name" value="TRIAD"/>
    <property type="match status" value="1"/>
</dbReference>
<accession>A0A182J085</accession>
<dbReference type="GO" id="GO:0016567">
    <property type="term" value="P:protein ubiquitination"/>
    <property type="evidence" value="ECO:0007669"/>
    <property type="project" value="InterPro"/>
</dbReference>
<dbReference type="Gene3D" id="3.30.40.10">
    <property type="entry name" value="Zinc/RING finger domain, C3HC4 (zinc finger)"/>
    <property type="match status" value="1"/>
</dbReference>
<evidence type="ECO:0000256" key="2">
    <source>
        <dbReference type="ARBA" id="ARBA00012251"/>
    </source>
</evidence>
<dbReference type="Pfam" id="PF01485">
    <property type="entry name" value="IBR"/>
    <property type="match status" value="1"/>
</dbReference>
<dbReference type="STRING" id="41427.A0A182J085"/>
<feature type="region of interest" description="Disordered" evidence="9">
    <location>
        <begin position="788"/>
        <end position="809"/>
    </location>
</feature>